<accession>A0ABQ5R2N5</accession>
<name>A0ABQ5R2N5_9ACTN</name>
<proteinExistence type="inferred from homology"/>
<dbReference type="InterPro" id="IPR036396">
    <property type="entry name" value="Cyt_P450_sf"/>
</dbReference>
<dbReference type="InterPro" id="IPR002397">
    <property type="entry name" value="Cyt_P450_B"/>
</dbReference>
<evidence type="ECO:0000256" key="2">
    <source>
        <dbReference type="RuleBase" id="RU000461"/>
    </source>
</evidence>
<evidence type="ECO:0000256" key="1">
    <source>
        <dbReference type="ARBA" id="ARBA00010617"/>
    </source>
</evidence>
<protein>
    <submittedName>
        <fullName evidence="3">Cytochrome P450</fullName>
    </submittedName>
</protein>
<dbReference type="Gene3D" id="1.10.630.10">
    <property type="entry name" value="Cytochrome P450"/>
    <property type="match status" value="1"/>
</dbReference>
<keyword evidence="2" id="KW-0560">Oxidoreductase</keyword>
<dbReference type="InterPro" id="IPR017972">
    <property type="entry name" value="Cyt_P450_CS"/>
</dbReference>
<dbReference type="EMBL" id="BSDI01000040">
    <property type="protein sequence ID" value="GLI01034.1"/>
    <property type="molecule type" value="Genomic_DNA"/>
</dbReference>
<keyword evidence="2" id="KW-0349">Heme</keyword>
<gene>
    <name evidence="3" type="ORF">Pa4123_63100</name>
</gene>
<keyword evidence="4" id="KW-1185">Reference proteome</keyword>
<comment type="caution">
    <text evidence="3">The sequence shown here is derived from an EMBL/GenBank/DDBJ whole genome shotgun (WGS) entry which is preliminary data.</text>
</comment>
<dbReference type="SUPFAM" id="SSF48264">
    <property type="entry name" value="Cytochrome P450"/>
    <property type="match status" value="1"/>
</dbReference>
<sequence length="396" mass="43209">MPGTADDGTAAAERWFTAAGQDDPYARYRRLREITPVLYDLRLDTFFVLRHRDCAAVLRDPDIRTPDPAWLDVREPGWREHSAAVFLYNSLLRRNPPDHARLRRILRDALPVSPNLESVVDRALDTLAQRGAVGSVVDLQTVVATPVPLTVISDLLGVPQADRRWLASTVDNLVAVLDPLLAPAVRDRADQAADRLGSYFSELIEERSEHPRGDVASTLAAAARIGRLRTGEAHDALLLLFAAGNETTSGLIGNALHAVLRGEHRSADPAALIAETLRWDSPVQLTERVASRTCRIGEVTVPAGADITLVLGSANRDPQRFPAPDRFDPARTDRDALSFGAGPHYCLGAALAQQLAIVLLRRFLARFPKARLAGEATRRPSPTLRGFTSLPVVLDG</sequence>
<reference evidence="3" key="1">
    <citation type="submission" date="2022-12" db="EMBL/GenBank/DDBJ databases">
        <title>New Phytohabitans aurantiacus sp. RD004123 nov., an actinomycete isolated from soil.</title>
        <authorList>
            <person name="Triningsih D.W."/>
            <person name="Harunari E."/>
            <person name="Igarashi Y."/>
        </authorList>
    </citation>
    <scope>NUCLEOTIDE SEQUENCE</scope>
    <source>
        <strain evidence="3">RD004123</strain>
    </source>
</reference>
<keyword evidence="2" id="KW-0479">Metal-binding</keyword>
<comment type="similarity">
    <text evidence="1 2">Belongs to the cytochrome P450 family.</text>
</comment>
<evidence type="ECO:0000313" key="3">
    <source>
        <dbReference type="EMBL" id="GLI01034.1"/>
    </source>
</evidence>
<dbReference type="Proteomes" id="UP001144280">
    <property type="component" value="Unassembled WGS sequence"/>
</dbReference>
<dbReference type="PANTHER" id="PTHR46696">
    <property type="entry name" value="P450, PUTATIVE (EUROFUNG)-RELATED"/>
    <property type="match status" value="1"/>
</dbReference>
<dbReference type="PRINTS" id="PR00359">
    <property type="entry name" value="BP450"/>
</dbReference>
<dbReference type="InterPro" id="IPR001128">
    <property type="entry name" value="Cyt_P450"/>
</dbReference>
<keyword evidence="2" id="KW-0408">Iron</keyword>
<evidence type="ECO:0000313" key="4">
    <source>
        <dbReference type="Proteomes" id="UP001144280"/>
    </source>
</evidence>
<dbReference type="PRINTS" id="PR00385">
    <property type="entry name" value="P450"/>
</dbReference>
<dbReference type="PROSITE" id="PS00086">
    <property type="entry name" value="CYTOCHROME_P450"/>
    <property type="match status" value="1"/>
</dbReference>
<organism evidence="3 4">
    <name type="scientific">Phytohabitans aurantiacus</name>
    <dbReference type="NCBI Taxonomy" id="3016789"/>
    <lineage>
        <taxon>Bacteria</taxon>
        <taxon>Bacillati</taxon>
        <taxon>Actinomycetota</taxon>
        <taxon>Actinomycetes</taxon>
        <taxon>Micromonosporales</taxon>
        <taxon>Micromonosporaceae</taxon>
    </lineage>
</organism>
<dbReference type="PANTHER" id="PTHR46696:SF1">
    <property type="entry name" value="CYTOCHROME P450 YJIB-RELATED"/>
    <property type="match status" value="1"/>
</dbReference>
<keyword evidence="2" id="KW-0503">Monooxygenase</keyword>
<dbReference type="Pfam" id="PF00067">
    <property type="entry name" value="p450"/>
    <property type="match status" value="1"/>
</dbReference>